<feature type="transmembrane region" description="Helical" evidence="2">
    <location>
        <begin position="125"/>
        <end position="142"/>
    </location>
</feature>
<feature type="transmembrane region" description="Helical" evidence="2">
    <location>
        <begin position="901"/>
        <end position="921"/>
    </location>
</feature>
<feature type="compositionally biased region" description="Basic and acidic residues" evidence="1">
    <location>
        <begin position="1398"/>
        <end position="1418"/>
    </location>
</feature>
<keyword evidence="2" id="KW-0812">Transmembrane</keyword>
<gene>
    <name evidence="3" type="ORF">PRELSG_1424600</name>
</gene>
<evidence type="ECO:0000256" key="2">
    <source>
        <dbReference type="SAM" id="Phobius"/>
    </source>
</evidence>
<dbReference type="EMBL" id="LN835309">
    <property type="protein sequence ID" value="CRH02515.1"/>
    <property type="molecule type" value="Genomic_DNA"/>
</dbReference>
<dbReference type="RefSeq" id="XP_028535035.1">
    <property type="nucleotide sequence ID" value="XM_028679308.1"/>
</dbReference>
<accession>A0A1J1HAU2</accession>
<feature type="transmembrane region" description="Helical" evidence="2">
    <location>
        <begin position="859"/>
        <end position="880"/>
    </location>
</feature>
<evidence type="ECO:0000256" key="1">
    <source>
        <dbReference type="SAM" id="MobiDB-lite"/>
    </source>
</evidence>
<feature type="transmembrane region" description="Helical" evidence="2">
    <location>
        <begin position="812"/>
        <end position="839"/>
    </location>
</feature>
<keyword evidence="2" id="KW-0472">Membrane</keyword>
<sequence>MNIFCDEPYFIDNSKEFFCPEKCPFISFNDVWKCIGICTVREKCSLYNPLLNFADEESNKCLPCLVSGCIRCIRSNIKENSKFLLNITNNLPNICLECMSGYKLSNDKTKCNLVYEEIITKCCSFFLLFFMLLVLFFIIYFYKNPHKINFFLFKLAFQHRTLSKFRNNKKYGNPLYPLNLKLSKIDIAGVGLMLYFRFITFLSFLSVMFIIVCLFEVHLPFNKLIQTYRNIESTTSFENCSYLKKYISLKISRLIDIKGLDWMTLDIFNIITRFKENTIIISFIRYMICMIATFAFLYNQKKFSNYKLNISQQMMNFALFISNFPSHISEEDIKSFFEKLLKKKIIGVSLCYDFYKQKGIIFKLIEEQIEWADIKVKLDKNYEEWIEENEKEYSYDDNIRNQVNNYFLRNNNKKKNSNRRKSYDKQAYSNCPIRELKNFNHKENNKEVSIENNQLPYSNRVDIYENNNKKKSYKKYIEGNNKGNRKNSNGKDNNLNITKSDIYLNNKNKKNNNNIINNIVNKNKKNFFTIEIPPFIITKKNISNLDKFSHKYSNVSIEDDFFKMISSKIVDSYPTENKSAYINNNDNNQKKETTPFFDHMLTKKLKENKKTSIFCYLKKNNEEKSLLKNKKIEKTNLKKKYEPFYMPNVESLFFKKDLSKDMKIVCNLKSCGKAFVVFNNIKDLNLAYDLINRYKIKKMHKKYIWKDLFLFSFFKKIFSKKKEKIRETFSYELLPYFYSSKKELNSICSINNEKNKKSKIEKEEENKDKKVQNVLSEFFKKFNIKVTNFQVRKCDVEPVDIKWQNIGNYKSIIILIKIIILIIFLFFIIIMWSVIFYGPYAIFALHQASIIEKPKKHEVLFNVMISVVLGIFIGFGNLLVTFLTTLIGEFMKFQKKHSTEAFVFCINSIFQQFNFLLNVLITHLTNAGGDNKIRSFYSSQFFNHFKLKNIILGEEYSFCQSLNYNILPFISFFPTFFSIFGVYIFPFIYKSLRILFYSKTTIKKAEQLIQCPECNLHYRYSEIVISFTTTLLLFFFTHNKYSTSFTFLLLFLSYVFIKYRDTYLFLRETKVTYYYSTFLFDTVMTFWSIPTGILAILPFYWIWRSYNINILIIPLIFFFHILIYFLFYHVINITLNKKKRENNITYKNLAEIKAYNWFNTNPVYVLKQYAKKKNEKYFDQDDTKEKKLMKIKLESSIFKDKHKEKPKKKKYFFLDSFKSIFFNENIQNHSEQVNTYKKENIDIKNKILDKNLIKNEKNHRTIKYIFEKSNIIRNSNDTNNNYIKNSEQEDNMRKCYCYYYENVLENNEYTVNNEETDEYEDKDDEEVDEYKKRIYNNYQKENNRKKKEYVLYDFNLEIPKKNKNTLNSGFSPLKDIKKLSHKIHTVPITSRKKKKKLEHNFRTSKTEQRKHNKNIRDQEVSSNIKKRDEDLIYYETGKEYLQGAQFCHYTNDYNELYEFLYRIYDSLSSNAHKIKIFRNLKKKK</sequence>
<proteinExistence type="predicted"/>
<dbReference type="VEuPathDB" id="PlasmoDB:PRELSG_1424600"/>
<feature type="transmembrane region" description="Helical" evidence="2">
    <location>
        <begin position="194"/>
        <end position="217"/>
    </location>
</feature>
<evidence type="ECO:0000313" key="3">
    <source>
        <dbReference type="EMBL" id="CRH02515.1"/>
    </source>
</evidence>
<feature type="transmembrane region" description="Helical" evidence="2">
    <location>
        <begin position="1078"/>
        <end position="1102"/>
    </location>
</feature>
<protein>
    <submittedName>
        <fullName evidence="3">Uncharacterized protein</fullName>
    </submittedName>
</protein>
<feature type="transmembrane region" description="Helical" evidence="2">
    <location>
        <begin position="279"/>
        <end position="298"/>
    </location>
</feature>
<feature type="region of interest" description="Disordered" evidence="1">
    <location>
        <begin position="1394"/>
        <end position="1418"/>
    </location>
</feature>
<dbReference type="OMA" id="NICLECM"/>
<dbReference type="OrthoDB" id="364645at2759"/>
<reference evidence="3 4" key="1">
    <citation type="submission" date="2015-04" db="EMBL/GenBank/DDBJ databases">
        <authorList>
            <consortium name="Pathogen Informatics"/>
        </authorList>
    </citation>
    <scope>NUCLEOTIDE SEQUENCE [LARGE SCALE GENOMIC DNA]</scope>
    <source>
        <strain evidence="3 4">SGS1</strain>
    </source>
</reference>
<organism evidence="3 4">
    <name type="scientific">Plasmodium relictum</name>
    <dbReference type="NCBI Taxonomy" id="85471"/>
    <lineage>
        <taxon>Eukaryota</taxon>
        <taxon>Sar</taxon>
        <taxon>Alveolata</taxon>
        <taxon>Apicomplexa</taxon>
        <taxon>Aconoidasida</taxon>
        <taxon>Haemosporida</taxon>
        <taxon>Plasmodiidae</taxon>
        <taxon>Plasmodium</taxon>
        <taxon>Plasmodium (Haemamoeba)</taxon>
    </lineage>
</organism>
<keyword evidence="4" id="KW-1185">Reference proteome</keyword>
<evidence type="ECO:0000313" key="4">
    <source>
        <dbReference type="Proteomes" id="UP000220158"/>
    </source>
</evidence>
<feature type="transmembrane region" description="Helical" evidence="2">
    <location>
        <begin position="966"/>
        <end position="989"/>
    </location>
</feature>
<name>A0A1J1HAU2_PLARL</name>
<dbReference type="Proteomes" id="UP000220158">
    <property type="component" value="Chromosome 14"/>
</dbReference>
<feature type="transmembrane region" description="Helical" evidence="2">
    <location>
        <begin position="1041"/>
        <end position="1057"/>
    </location>
</feature>
<dbReference type="KEGG" id="prel:PRELSG_1424600"/>
<dbReference type="GeneID" id="39738678"/>
<feature type="transmembrane region" description="Helical" evidence="2">
    <location>
        <begin position="1108"/>
        <end position="1131"/>
    </location>
</feature>
<keyword evidence="2" id="KW-1133">Transmembrane helix</keyword>